<protein>
    <submittedName>
        <fullName evidence="2">Universal stress protein</fullName>
    </submittedName>
</protein>
<keyword evidence="3" id="KW-1185">Reference proteome</keyword>
<gene>
    <name evidence="2" type="ORF">HF526_09880</name>
</gene>
<dbReference type="Pfam" id="PF00582">
    <property type="entry name" value="Usp"/>
    <property type="match status" value="1"/>
</dbReference>
<dbReference type="InterPro" id="IPR014729">
    <property type="entry name" value="Rossmann-like_a/b/a_fold"/>
</dbReference>
<organism evidence="2 3">
    <name type="scientific">Pseudonocardia acidicola</name>
    <dbReference type="NCBI Taxonomy" id="2724939"/>
    <lineage>
        <taxon>Bacteria</taxon>
        <taxon>Bacillati</taxon>
        <taxon>Actinomycetota</taxon>
        <taxon>Actinomycetes</taxon>
        <taxon>Pseudonocardiales</taxon>
        <taxon>Pseudonocardiaceae</taxon>
        <taxon>Pseudonocardia</taxon>
    </lineage>
</organism>
<evidence type="ECO:0000313" key="3">
    <source>
        <dbReference type="Proteomes" id="UP000820669"/>
    </source>
</evidence>
<dbReference type="RefSeq" id="WP_169381072.1">
    <property type="nucleotide sequence ID" value="NZ_JAAXLA010000014.1"/>
</dbReference>
<name>A0ABX1S9N5_9PSEU</name>
<dbReference type="Gene3D" id="3.40.50.620">
    <property type="entry name" value="HUPs"/>
    <property type="match status" value="1"/>
</dbReference>
<comment type="caution">
    <text evidence="2">The sequence shown here is derived from an EMBL/GenBank/DDBJ whole genome shotgun (WGS) entry which is preliminary data.</text>
</comment>
<evidence type="ECO:0000259" key="1">
    <source>
        <dbReference type="Pfam" id="PF00582"/>
    </source>
</evidence>
<dbReference type="InterPro" id="IPR006016">
    <property type="entry name" value="UspA"/>
</dbReference>
<dbReference type="Proteomes" id="UP000820669">
    <property type="component" value="Unassembled WGS sequence"/>
</dbReference>
<accession>A0ABX1S9N5</accession>
<evidence type="ECO:0000313" key="2">
    <source>
        <dbReference type="EMBL" id="NMH97619.1"/>
    </source>
</evidence>
<feature type="domain" description="UspA" evidence="1">
    <location>
        <begin position="8"/>
        <end position="128"/>
    </location>
</feature>
<dbReference type="EMBL" id="JAAXLA010000014">
    <property type="protein sequence ID" value="NMH97619.1"/>
    <property type="molecule type" value="Genomic_DNA"/>
</dbReference>
<sequence length="135" mass="13843">MRTTAVGNVVVGVDGSRCSLRAVAAAAMEAERRRVPLRLVYAVHPDDDPGRIDAIIAGAARVARYSTTGRSGLVITVTLTDQPPADALLGEAREASVLVLGEGGAPDKLGPVASQVHREAEGPVVLVPLTTGRAG</sequence>
<dbReference type="SUPFAM" id="SSF52402">
    <property type="entry name" value="Adenine nucleotide alpha hydrolases-like"/>
    <property type="match status" value="1"/>
</dbReference>
<reference evidence="2 3" key="1">
    <citation type="submission" date="2020-04" db="EMBL/GenBank/DDBJ databases">
        <authorList>
            <person name="Klaysubun C."/>
            <person name="Duangmal K."/>
            <person name="Lipun K."/>
        </authorList>
    </citation>
    <scope>NUCLEOTIDE SEQUENCE [LARGE SCALE GENOMIC DNA]</scope>
    <source>
        <strain evidence="2 3">K10HN5</strain>
    </source>
</reference>
<proteinExistence type="predicted"/>